<sequence length="41" mass="4762">MTVLTSAEMKMRRMISLIIYKRNDRNNGFDTLPAVMADEDI</sequence>
<accession>A0ABD3CGB0</accession>
<gene>
    <name evidence="1" type="ORF">CASFOL_027405</name>
</gene>
<organism evidence="1 2">
    <name type="scientific">Castilleja foliolosa</name>
    <dbReference type="NCBI Taxonomy" id="1961234"/>
    <lineage>
        <taxon>Eukaryota</taxon>
        <taxon>Viridiplantae</taxon>
        <taxon>Streptophyta</taxon>
        <taxon>Embryophyta</taxon>
        <taxon>Tracheophyta</taxon>
        <taxon>Spermatophyta</taxon>
        <taxon>Magnoliopsida</taxon>
        <taxon>eudicotyledons</taxon>
        <taxon>Gunneridae</taxon>
        <taxon>Pentapetalae</taxon>
        <taxon>asterids</taxon>
        <taxon>lamiids</taxon>
        <taxon>Lamiales</taxon>
        <taxon>Orobanchaceae</taxon>
        <taxon>Pedicularideae</taxon>
        <taxon>Castillejinae</taxon>
        <taxon>Castilleja</taxon>
    </lineage>
</organism>
<dbReference type="AlphaFoldDB" id="A0ABD3CGB0"/>
<evidence type="ECO:0000313" key="2">
    <source>
        <dbReference type="Proteomes" id="UP001632038"/>
    </source>
</evidence>
<keyword evidence="2" id="KW-1185">Reference proteome</keyword>
<protein>
    <submittedName>
        <fullName evidence="1">Uncharacterized protein</fullName>
    </submittedName>
</protein>
<dbReference type="EMBL" id="JAVIJP010000036">
    <property type="protein sequence ID" value="KAL3628359.1"/>
    <property type="molecule type" value="Genomic_DNA"/>
</dbReference>
<dbReference type="Proteomes" id="UP001632038">
    <property type="component" value="Unassembled WGS sequence"/>
</dbReference>
<proteinExistence type="predicted"/>
<comment type="caution">
    <text evidence="1">The sequence shown here is derived from an EMBL/GenBank/DDBJ whole genome shotgun (WGS) entry which is preliminary data.</text>
</comment>
<name>A0ABD3CGB0_9LAMI</name>
<evidence type="ECO:0000313" key="1">
    <source>
        <dbReference type="EMBL" id="KAL3628359.1"/>
    </source>
</evidence>
<reference evidence="2" key="1">
    <citation type="journal article" date="2024" name="IScience">
        <title>Strigolactones Initiate the Formation of Haustorium-like Structures in Castilleja.</title>
        <authorList>
            <person name="Buerger M."/>
            <person name="Peterson D."/>
            <person name="Chory J."/>
        </authorList>
    </citation>
    <scope>NUCLEOTIDE SEQUENCE [LARGE SCALE GENOMIC DNA]</scope>
</reference>